<organism evidence="2 3">
    <name type="scientific">Micromonospora sonchi</name>
    <dbReference type="NCBI Taxonomy" id="1763543"/>
    <lineage>
        <taxon>Bacteria</taxon>
        <taxon>Bacillati</taxon>
        <taxon>Actinomycetota</taxon>
        <taxon>Actinomycetes</taxon>
        <taxon>Micromonosporales</taxon>
        <taxon>Micromonosporaceae</taxon>
        <taxon>Micromonospora</taxon>
    </lineage>
</organism>
<evidence type="ECO:0000256" key="1">
    <source>
        <dbReference type="SAM" id="Phobius"/>
    </source>
</evidence>
<reference evidence="2" key="1">
    <citation type="journal article" date="2014" name="Int. J. Syst. Evol. Microbiol.">
        <title>Complete genome sequence of Corynebacterium casei LMG S-19264T (=DSM 44701T), isolated from a smear-ripened cheese.</title>
        <authorList>
            <consortium name="US DOE Joint Genome Institute (JGI-PGF)"/>
            <person name="Walter F."/>
            <person name="Albersmeier A."/>
            <person name="Kalinowski J."/>
            <person name="Ruckert C."/>
        </authorList>
    </citation>
    <scope>NUCLEOTIDE SEQUENCE</scope>
    <source>
        <strain evidence="2">CGMCC 4.7312</strain>
    </source>
</reference>
<keyword evidence="1" id="KW-0472">Membrane</keyword>
<dbReference type="EMBL" id="BMNB01000004">
    <property type="protein sequence ID" value="GGM29177.1"/>
    <property type="molecule type" value="Genomic_DNA"/>
</dbReference>
<keyword evidence="1" id="KW-0812">Transmembrane</keyword>
<proteinExistence type="predicted"/>
<accession>A0A917TMM7</accession>
<protein>
    <submittedName>
        <fullName evidence="2">Uncharacterized protein</fullName>
    </submittedName>
</protein>
<reference evidence="2" key="2">
    <citation type="submission" date="2020-09" db="EMBL/GenBank/DDBJ databases">
        <authorList>
            <person name="Sun Q."/>
            <person name="Zhou Y."/>
        </authorList>
    </citation>
    <scope>NUCLEOTIDE SEQUENCE</scope>
    <source>
        <strain evidence="2">CGMCC 4.7312</strain>
    </source>
</reference>
<keyword evidence="1" id="KW-1133">Transmembrane helix</keyword>
<feature type="transmembrane region" description="Helical" evidence="1">
    <location>
        <begin position="20"/>
        <end position="41"/>
    </location>
</feature>
<comment type="caution">
    <text evidence="2">The sequence shown here is derived from an EMBL/GenBank/DDBJ whole genome shotgun (WGS) entry which is preliminary data.</text>
</comment>
<name>A0A917TMM7_9ACTN</name>
<evidence type="ECO:0000313" key="2">
    <source>
        <dbReference type="EMBL" id="GGM29177.1"/>
    </source>
</evidence>
<gene>
    <name evidence="2" type="ORF">GCM10011608_12340</name>
</gene>
<sequence length="144" mass="15789">MEHSFDLARLAAARATKTQAVILMPIVGAFVVESLALNATIDVPLTLRRIHRFPAWSATGDQPAQWTLIDFIGPDDAGDELARQLAAALSPGRWYADYATGSTSWVVFAGRVFTYPRGDDTGRQEAITYARDVGVPEAQLDWPR</sequence>
<dbReference type="AlphaFoldDB" id="A0A917TMM7"/>
<dbReference type="Proteomes" id="UP000608890">
    <property type="component" value="Unassembled WGS sequence"/>
</dbReference>
<evidence type="ECO:0000313" key="3">
    <source>
        <dbReference type="Proteomes" id="UP000608890"/>
    </source>
</evidence>
<keyword evidence="3" id="KW-1185">Reference proteome</keyword>